<evidence type="ECO:0000313" key="2">
    <source>
        <dbReference type="EMBL" id="CAB4150474.1"/>
    </source>
</evidence>
<proteinExistence type="predicted"/>
<accession>A0A6J5MU92</accession>
<dbReference type="EMBL" id="LR796538">
    <property type="protein sequence ID" value="CAB4150474.1"/>
    <property type="molecule type" value="Genomic_DNA"/>
</dbReference>
<sequence length="88" mass="9688">MNYIELAKQAGLKRHQEQAPGIDGVVGNWEDLERFAALVEAQEREACLKIIDNYEIPVGNSRAGEISCGMTYGALKDIHDAIRARGTT</sequence>
<evidence type="ECO:0000313" key="1">
    <source>
        <dbReference type="EMBL" id="CAB4136290.1"/>
    </source>
</evidence>
<reference evidence="2" key="1">
    <citation type="submission" date="2020-04" db="EMBL/GenBank/DDBJ databases">
        <authorList>
            <person name="Chiriac C."/>
            <person name="Salcher M."/>
            <person name="Ghai R."/>
            <person name="Kavagutti S V."/>
        </authorList>
    </citation>
    <scope>NUCLEOTIDE SEQUENCE</scope>
</reference>
<dbReference type="EMBL" id="LR796311">
    <property type="protein sequence ID" value="CAB4136290.1"/>
    <property type="molecule type" value="Genomic_DNA"/>
</dbReference>
<name>A0A6J5MU92_9CAUD</name>
<organism evidence="2">
    <name type="scientific">uncultured Caudovirales phage</name>
    <dbReference type="NCBI Taxonomy" id="2100421"/>
    <lineage>
        <taxon>Viruses</taxon>
        <taxon>Duplodnaviria</taxon>
        <taxon>Heunggongvirae</taxon>
        <taxon>Uroviricota</taxon>
        <taxon>Caudoviricetes</taxon>
        <taxon>Peduoviridae</taxon>
        <taxon>Maltschvirus</taxon>
        <taxon>Maltschvirus maltsch</taxon>
    </lineage>
</organism>
<gene>
    <name evidence="1" type="ORF">UFOVP294_42</name>
    <name evidence="2" type="ORF">UFOVP566_43</name>
</gene>
<protein>
    <submittedName>
        <fullName evidence="2">Uncharacterized protein</fullName>
    </submittedName>
</protein>